<evidence type="ECO:0000256" key="2">
    <source>
        <dbReference type="ARBA" id="ARBA00022705"/>
    </source>
</evidence>
<dbReference type="GO" id="GO:0006275">
    <property type="term" value="P:regulation of DNA replication"/>
    <property type="evidence" value="ECO:0007669"/>
    <property type="project" value="InterPro"/>
</dbReference>
<evidence type="ECO:0000256" key="4">
    <source>
        <dbReference type="ARBA" id="ARBA00022840"/>
    </source>
</evidence>
<evidence type="ECO:0000259" key="9">
    <source>
        <dbReference type="SMART" id="SM00760"/>
    </source>
</evidence>
<dbReference type="Pfam" id="PF00308">
    <property type="entry name" value="Bac_DnaA"/>
    <property type="match status" value="1"/>
</dbReference>
<dbReference type="Gene3D" id="3.40.50.300">
    <property type="entry name" value="P-loop containing nucleotide triphosphate hydrolases"/>
    <property type="match status" value="1"/>
</dbReference>
<dbReference type="InterPro" id="IPR010921">
    <property type="entry name" value="Trp_repressor/repl_initiator"/>
</dbReference>
<dbReference type="InterPro" id="IPR038454">
    <property type="entry name" value="DnaA_N_sf"/>
</dbReference>
<dbReference type="RefSeq" id="WP_188158398.1">
    <property type="nucleotide sequence ID" value="NZ_BMGH01000001.1"/>
</dbReference>
<dbReference type="Gene3D" id="1.10.8.60">
    <property type="match status" value="1"/>
</dbReference>
<dbReference type="SUPFAM" id="SSF52540">
    <property type="entry name" value="P-loop containing nucleoside triphosphate hydrolases"/>
    <property type="match status" value="1"/>
</dbReference>
<dbReference type="InterPro" id="IPR013159">
    <property type="entry name" value="DnaA_C"/>
</dbReference>
<keyword evidence="6 7" id="KW-0238">DNA-binding</keyword>
<evidence type="ECO:0000256" key="6">
    <source>
        <dbReference type="ARBA" id="ARBA00023125"/>
    </source>
</evidence>
<dbReference type="InterPro" id="IPR020591">
    <property type="entry name" value="Chromosome_initiator_DnaA-like"/>
</dbReference>
<dbReference type="CDD" id="cd00009">
    <property type="entry name" value="AAA"/>
    <property type="match status" value="1"/>
</dbReference>
<name>A0A8J2V6F5_9PROT</name>
<dbReference type="Proteomes" id="UP000613582">
    <property type="component" value="Unassembled WGS sequence"/>
</dbReference>
<reference evidence="10" key="2">
    <citation type="submission" date="2020-09" db="EMBL/GenBank/DDBJ databases">
        <authorList>
            <person name="Sun Q."/>
            <person name="Zhou Y."/>
        </authorList>
    </citation>
    <scope>NUCLEOTIDE SEQUENCE</scope>
    <source>
        <strain evidence="10">CGMCC 1.12921</strain>
    </source>
</reference>
<dbReference type="GO" id="GO:0006270">
    <property type="term" value="P:DNA replication initiation"/>
    <property type="evidence" value="ECO:0007669"/>
    <property type="project" value="InterPro"/>
</dbReference>
<evidence type="ECO:0000256" key="1">
    <source>
        <dbReference type="ARBA" id="ARBA00022490"/>
    </source>
</evidence>
<dbReference type="Pfam" id="PF08299">
    <property type="entry name" value="Bac_DnaA_C"/>
    <property type="match status" value="1"/>
</dbReference>
<keyword evidence="3 7" id="KW-0547">Nucleotide-binding</keyword>
<dbReference type="Gene3D" id="3.30.300.180">
    <property type="match status" value="1"/>
</dbReference>
<dbReference type="InterPro" id="IPR024633">
    <property type="entry name" value="DnaA_N_dom"/>
</dbReference>
<dbReference type="InterPro" id="IPR013317">
    <property type="entry name" value="DnaA_dom"/>
</dbReference>
<protein>
    <recommendedName>
        <fullName evidence="7">Chromosomal replication initiator protein DnaA</fullName>
    </recommendedName>
</protein>
<evidence type="ECO:0000313" key="10">
    <source>
        <dbReference type="EMBL" id="GGD12604.1"/>
    </source>
</evidence>
<comment type="similarity">
    <text evidence="8">Belongs to the DnaA family.</text>
</comment>
<dbReference type="PANTHER" id="PTHR30050:SF2">
    <property type="entry name" value="CHROMOSOMAL REPLICATION INITIATOR PROTEIN DNAA"/>
    <property type="match status" value="1"/>
</dbReference>
<evidence type="ECO:0000256" key="5">
    <source>
        <dbReference type="ARBA" id="ARBA00023121"/>
    </source>
</evidence>
<dbReference type="EMBL" id="BMGH01000001">
    <property type="protein sequence ID" value="GGD12604.1"/>
    <property type="molecule type" value="Genomic_DNA"/>
</dbReference>
<keyword evidence="1" id="KW-0963">Cytoplasm</keyword>
<dbReference type="InterPro" id="IPR027417">
    <property type="entry name" value="P-loop_NTPase"/>
</dbReference>
<gene>
    <name evidence="10" type="primary">dnaA</name>
    <name evidence="10" type="ORF">GCM10011342_21730</name>
</gene>
<dbReference type="GO" id="GO:0005886">
    <property type="term" value="C:plasma membrane"/>
    <property type="evidence" value="ECO:0007669"/>
    <property type="project" value="TreeGrafter"/>
</dbReference>
<keyword evidence="5" id="KW-0446">Lipid-binding</keyword>
<dbReference type="PANTHER" id="PTHR30050">
    <property type="entry name" value="CHROMOSOMAL REPLICATION INITIATOR PROTEIN DNAA"/>
    <property type="match status" value="1"/>
</dbReference>
<dbReference type="SMART" id="SM00760">
    <property type="entry name" value="Bac_DnaA_C"/>
    <property type="match status" value="1"/>
</dbReference>
<dbReference type="Gene3D" id="1.10.1750.10">
    <property type="match status" value="1"/>
</dbReference>
<evidence type="ECO:0000256" key="7">
    <source>
        <dbReference type="RuleBase" id="RU000577"/>
    </source>
</evidence>
<accession>A0A8J2V6F5</accession>
<dbReference type="PRINTS" id="PR00051">
    <property type="entry name" value="DNAA"/>
</dbReference>
<comment type="function">
    <text evidence="7">Plays an essential role in the initiation and regulation of chromosomal replication. ATP-DnaA binds to the origin of replication (oriC) to initiate formation of the DNA replication initiation complex once per cell cycle. Binds the DnaA box (a 9 base pair repeat at the origin) and separates the double-stranded (ds)DNA. Forms a right-handed helical filament on oriC DNA; dsDNA binds to the exterior of the filament while single-stranded (ss)DNA is stabiized in the filament's interior. The ATP-DnaA-oriC complex binds and stabilizes one strand of the AT-rich DNA unwinding element (DUE), permitting loading of DNA polymerase. After initiation quickly degrades to an ADP-DnaA complex that is not apt for DNA replication. Binds acidic phospholipids.</text>
</comment>
<feature type="domain" description="Chromosomal replication initiator DnaA C-terminal" evidence="9">
    <location>
        <begin position="415"/>
        <end position="483"/>
    </location>
</feature>
<dbReference type="SUPFAM" id="SSF48295">
    <property type="entry name" value="TrpR-like"/>
    <property type="match status" value="1"/>
</dbReference>
<dbReference type="Pfam" id="PF11638">
    <property type="entry name" value="DnaA_N"/>
    <property type="match status" value="1"/>
</dbReference>
<organism evidence="10 11">
    <name type="scientific">Aquisalinus flavus</name>
    <dbReference type="NCBI Taxonomy" id="1526572"/>
    <lineage>
        <taxon>Bacteria</taxon>
        <taxon>Pseudomonadati</taxon>
        <taxon>Pseudomonadota</taxon>
        <taxon>Alphaproteobacteria</taxon>
        <taxon>Parvularculales</taxon>
        <taxon>Parvularculaceae</taxon>
        <taxon>Aquisalinus</taxon>
    </lineage>
</organism>
<dbReference type="GO" id="GO:0008289">
    <property type="term" value="F:lipid binding"/>
    <property type="evidence" value="ECO:0007669"/>
    <property type="project" value="UniProtKB-KW"/>
</dbReference>
<dbReference type="GO" id="GO:0003688">
    <property type="term" value="F:DNA replication origin binding"/>
    <property type="evidence" value="ECO:0007669"/>
    <property type="project" value="TreeGrafter"/>
</dbReference>
<sequence>MFNDTPERNFHERQSRERKFEDYKKALRGRYGVATYESWFKMLELDDYEEERVVISAPSQFTAKQICERFSEDMVDIWREKCGPVQSFQVRGGNGGIVASVPVRRKPSGGMKIVANKGIAAREMAAANDARRPLAPPRRIQAVPSPAGQAPEADPGLNIAAPLNATLSFGRFCVSDCNRLAQAAANSVLDNETTGVVYYHGGPGRGKTHLLNAIGLDWLGRRPGDKVLYLTYDNLLNGYVTAVMSKSLPELRAYLDQIDLLMVDDVHMLRGRKATQEELLTLIDRLVAKGATVIVAGSMAPSALAETGLNHRLTDRLGGGLAVQVDKPDFGLRLKILRQMADYDCTSNRVCVEERYLQMIARRCDASIREIEGAYRSIRLRAETCQRSADAEPMSDAYVLSVLQEMQRFRKKEFTLDDLMSAVADAFGLSVADLKSRRRPQIIVKGRHAFCLLARKLTDSPLKEIGACLNRDHTTVLSSLDRAEVLAETSPEFGERISRLMDEFGD</sequence>
<reference evidence="10" key="1">
    <citation type="journal article" date="2014" name="Int. J. Syst. Evol. Microbiol.">
        <title>Complete genome sequence of Corynebacterium casei LMG S-19264T (=DSM 44701T), isolated from a smear-ripened cheese.</title>
        <authorList>
            <consortium name="US DOE Joint Genome Institute (JGI-PGF)"/>
            <person name="Walter F."/>
            <person name="Albersmeier A."/>
            <person name="Kalinowski J."/>
            <person name="Ruckert C."/>
        </authorList>
    </citation>
    <scope>NUCLEOTIDE SEQUENCE</scope>
    <source>
        <strain evidence="10">CGMCC 1.12921</strain>
    </source>
</reference>
<keyword evidence="11" id="KW-1185">Reference proteome</keyword>
<comment type="caution">
    <text evidence="10">The sequence shown here is derived from an EMBL/GenBank/DDBJ whole genome shotgun (WGS) entry which is preliminary data.</text>
</comment>
<evidence type="ECO:0000256" key="8">
    <source>
        <dbReference type="RuleBase" id="RU004227"/>
    </source>
</evidence>
<evidence type="ECO:0000313" key="11">
    <source>
        <dbReference type="Proteomes" id="UP000613582"/>
    </source>
</evidence>
<proteinExistence type="inferred from homology"/>
<dbReference type="CDD" id="cd06571">
    <property type="entry name" value="Bac_DnaA_C"/>
    <property type="match status" value="1"/>
</dbReference>
<keyword evidence="2 7" id="KW-0235">DNA replication</keyword>
<evidence type="ECO:0000256" key="3">
    <source>
        <dbReference type="ARBA" id="ARBA00022741"/>
    </source>
</evidence>
<dbReference type="GO" id="GO:0005524">
    <property type="term" value="F:ATP binding"/>
    <property type="evidence" value="ECO:0007669"/>
    <property type="project" value="UniProtKB-KW"/>
</dbReference>
<keyword evidence="4 7" id="KW-0067">ATP-binding</keyword>
<dbReference type="AlphaFoldDB" id="A0A8J2V6F5"/>